<sequence length="70" mass="7873">NMTPEETPNGHSHMQAWLLGSNQIIPILAGQMCTGTWQRLFLVELDSPRDREVVVMVWGVAPPDAHHKEV</sequence>
<evidence type="ECO:0008006" key="2">
    <source>
        <dbReference type="Google" id="ProtNLM"/>
    </source>
</evidence>
<comment type="caution">
    <text evidence="1">The sequence shown here is derived from an EMBL/GenBank/DDBJ whole genome shotgun (WGS) entry which is preliminary data.</text>
</comment>
<reference evidence="1" key="1">
    <citation type="journal article" date="2015" name="Nature">
        <title>Complex archaea that bridge the gap between prokaryotes and eukaryotes.</title>
        <authorList>
            <person name="Spang A."/>
            <person name="Saw J.H."/>
            <person name="Jorgensen S.L."/>
            <person name="Zaremba-Niedzwiedzka K."/>
            <person name="Martijn J."/>
            <person name="Lind A.E."/>
            <person name="van Eijk R."/>
            <person name="Schleper C."/>
            <person name="Guy L."/>
            <person name="Ettema T.J."/>
        </authorList>
    </citation>
    <scope>NUCLEOTIDE SEQUENCE</scope>
</reference>
<name>A0A0F9DJA8_9ZZZZ</name>
<accession>A0A0F9DJA8</accession>
<organism evidence="1">
    <name type="scientific">marine sediment metagenome</name>
    <dbReference type="NCBI Taxonomy" id="412755"/>
    <lineage>
        <taxon>unclassified sequences</taxon>
        <taxon>metagenomes</taxon>
        <taxon>ecological metagenomes</taxon>
    </lineage>
</organism>
<dbReference type="AlphaFoldDB" id="A0A0F9DJA8"/>
<dbReference type="SUPFAM" id="SSF111038">
    <property type="entry name" value="YjbQ-like"/>
    <property type="match status" value="1"/>
</dbReference>
<dbReference type="InterPro" id="IPR001602">
    <property type="entry name" value="UPF0047_YjbQ-like"/>
</dbReference>
<dbReference type="InterPro" id="IPR035917">
    <property type="entry name" value="YjbQ-like_sf"/>
</dbReference>
<protein>
    <recommendedName>
        <fullName evidence="2">Secondary thiamine-phosphate synthase enzyme</fullName>
    </recommendedName>
</protein>
<evidence type="ECO:0000313" key="1">
    <source>
        <dbReference type="EMBL" id="KKL61748.1"/>
    </source>
</evidence>
<dbReference type="EMBL" id="LAZR01028721">
    <property type="protein sequence ID" value="KKL61748.1"/>
    <property type="molecule type" value="Genomic_DNA"/>
</dbReference>
<dbReference type="Pfam" id="PF01894">
    <property type="entry name" value="YjbQ"/>
    <property type="match status" value="1"/>
</dbReference>
<feature type="non-terminal residue" evidence="1">
    <location>
        <position position="1"/>
    </location>
</feature>
<gene>
    <name evidence="1" type="ORF">LCGC14_2192180</name>
</gene>
<proteinExistence type="predicted"/>
<dbReference type="Gene3D" id="2.60.120.460">
    <property type="entry name" value="YjbQ-like"/>
    <property type="match status" value="1"/>
</dbReference>